<evidence type="ECO:0000313" key="1">
    <source>
        <dbReference type="EMBL" id="KAG6947616.1"/>
    </source>
</evidence>
<name>A0A8T1TVE3_9STRA</name>
<protein>
    <submittedName>
        <fullName evidence="1">Uncharacterized protein</fullName>
    </submittedName>
</protein>
<evidence type="ECO:0000313" key="2">
    <source>
        <dbReference type="Proteomes" id="UP000688947"/>
    </source>
</evidence>
<gene>
    <name evidence="1" type="ORF">JG687_00015987</name>
</gene>
<reference evidence="1" key="1">
    <citation type="submission" date="2021-01" db="EMBL/GenBank/DDBJ databases">
        <title>Phytophthora aleatoria, a newly-described species from Pinus radiata is distinct from Phytophthora cactorum isolates based on comparative genomics.</title>
        <authorList>
            <person name="Mcdougal R."/>
            <person name="Panda P."/>
            <person name="Williams N."/>
            <person name="Studholme D.J."/>
        </authorList>
    </citation>
    <scope>NUCLEOTIDE SEQUENCE</scope>
    <source>
        <strain evidence="1">NZFS 3830</strain>
    </source>
</reference>
<dbReference type="EMBL" id="JAENGZ010001516">
    <property type="protein sequence ID" value="KAG6947616.1"/>
    <property type="molecule type" value="Genomic_DNA"/>
</dbReference>
<dbReference type="AlphaFoldDB" id="A0A8T1TVE3"/>
<organism evidence="1 2">
    <name type="scientific">Phytophthora cactorum</name>
    <dbReference type="NCBI Taxonomy" id="29920"/>
    <lineage>
        <taxon>Eukaryota</taxon>
        <taxon>Sar</taxon>
        <taxon>Stramenopiles</taxon>
        <taxon>Oomycota</taxon>
        <taxon>Peronosporomycetes</taxon>
        <taxon>Peronosporales</taxon>
        <taxon>Peronosporaceae</taxon>
        <taxon>Phytophthora</taxon>
    </lineage>
</organism>
<accession>A0A8T1TVE3</accession>
<proteinExistence type="predicted"/>
<sequence length="163" mass="18300">MAQLIALCDGQLYDQQDPVTLLDTEIVIRCDSQPNSHPGDTGLVLHLGDGSTSYPLRYSQHGYQRVCSICIWLFGSQWTLLSDGVLLHIAEARDRYRMVYPVHTASVYGCEWYPFFTRVCDDGRRQSAVQRLCHGAAAYNCANVLISCHQKCLEALSRKEGPC</sequence>
<comment type="caution">
    <text evidence="1">The sequence shown here is derived from an EMBL/GenBank/DDBJ whole genome shotgun (WGS) entry which is preliminary data.</text>
</comment>
<dbReference type="Proteomes" id="UP000688947">
    <property type="component" value="Unassembled WGS sequence"/>
</dbReference>